<organism evidence="1 2">
    <name type="scientific">Suillus luteus UH-Slu-Lm8-n1</name>
    <dbReference type="NCBI Taxonomy" id="930992"/>
    <lineage>
        <taxon>Eukaryota</taxon>
        <taxon>Fungi</taxon>
        <taxon>Dikarya</taxon>
        <taxon>Basidiomycota</taxon>
        <taxon>Agaricomycotina</taxon>
        <taxon>Agaricomycetes</taxon>
        <taxon>Agaricomycetidae</taxon>
        <taxon>Boletales</taxon>
        <taxon>Suillineae</taxon>
        <taxon>Suillaceae</taxon>
        <taxon>Suillus</taxon>
    </lineage>
</organism>
<evidence type="ECO:0000313" key="1">
    <source>
        <dbReference type="EMBL" id="KIK31768.1"/>
    </source>
</evidence>
<dbReference type="InParanoid" id="A0A0D0AIB9"/>
<proteinExistence type="predicted"/>
<name>A0A0D0AIB9_9AGAM</name>
<sequence>MARSPCRTVLMVESPSSCIVLDLKPQKHSPEQFTVDLYITPCKYHETPDRLGGDLSALVQAFSEEFVVPHLRHFAERCRIEGIIPPRHYPAGQVNPSGLTFLPAPLVATGAQIQCSARPTQQFKRDFEAGNKTLSAAVQIGHALAKNVLEGASHIAEPGTATGKARGTNGMHLTSTAASFRTPLISIGPHTDAVLDRFGLDDQVLLKLHQLIGSIRSSRWEAVFRSPKWDLTYEQASNLSRSLHSDLHSTLTDPKPSSSFLSQMFMFLGTLVFVLMTQTRAHVQAAPTRRPRATLSKEACAALAARCRENSRQFKSALNDAWNNLDETVKTIASSHHKSFHRVENDLCLGRGLMKFKRTKLNTWNAFCWKKRQENNENGATGKDMLQELVKDHRVEYQALTEDEKAELLL</sequence>
<reference evidence="1 2" key="1">
    <citation type="submission" date="2014-04" db="EMBL/GenBank/DDBJ databases">
        <authorList>
            <consortium name="DOE Joint Genome Institute"/>
            <person name="Kuo A."/>
            <person name="Ruytinx J."/>
            <person name="Rineau F."/>
            <person name="Colpaert J."/>
            <person name="Kohler A."/>
            <person name="Nagy L.G."/>
            <person name="Floudas D."/>
            <person name="Copeland A."/>
            <person name="Barry K.W."/>
            <person name="Cichocki N."/>
            <person name="Veneault-Fourrey C."/>
            <person name="LaButti K."/>
            <person name="Lindquist E.A."/>
            <person name="Lipzen A."/>
            <person name="Lundell T."/>
            <person name="Morin E."/>
            <person name="Murat C."/>
            <person name="Sun H."/>
            <person name="Tunlid A."/>
            <person name="Henrissat B."/>
            <person name="Grigoriev I.V."/>
            <person name="Hibbett D.S."/>
            <person name="Martin F."/>
            <person name="Nordberg H.P."/>
            <person name="Cantor M.N."/>
            <person name="Hua S.X."/>
        </authorList>
    </citation>
    <scope>NUCLEOTIDE SEQUENCE [LARGE SCALE GENOMIC DNA]</scope>
    <source>
        <strain evidence="1 2">UH-Slu-Lm8-n1</strain>
    </source>
</reference>
<evidence type="ECO:0000313" key="2">
    <source>
        <dbReference type="Proteomes" id="UP000054485"/>
    </source>
</evidence>
<dbReference type="HOGENOM" id="CLU_671868_0_0_1"/>
<reference evidence="2" key="2">
    <citation type="submission" date="2015-01" db="EMBL/GenBank/DDBJ databases">
        <title>Evolutionary Origins and Diversification of the Mycorrhizal Mutualists.</title>
        <authorList>
            <consortium name="DOE Joint Genome Institute"/>
            <consortium name="Mycorrhizal Genomics Consortium"/>
            <person name="Kohler A."/>
            <person name="Kuo A."/>
            <person name="Nagy L.G."/>
            <person name="Floudas D."/>
            <person name="Copeland A."/>
            <person name="Barry K.W."/>
            <person name="Cichocki N."/>
            <person name="Veneault-Fourrey C."/>
            <person name="LaButti K."/>
            <person name="Lindquist E.A."/>
            <person name="Lipzen A."/>
            <person name="Lundell T."/>
            <person name="Morin E."/>
            <person name="Murat C."/>
            <person name="Riley R."/>
            <person name="Ohm R."/>
            <person name="Sun H."/>
            <person name="Tunlid A."/>
            <person name="Henrissat B."/>
            <person name="Grigoriev I.V."/>
            <person name="Hibbett D.S."/>
            <person name="Martin F."/>
        </authorList>
    </citation>
    <scope>NUCLEOTIDE SEQUENCE [LARGE SCALE GENOMIC DNA]</scope>
    <source>
        <strain evidence="2">UH-Slu-Lm8-n1</strain>
    </source>
</reference>
<feature type="non-terminal residue" evidence="1">
    <location>
        <position position="410"/>
    </location>
</feature>
<dbReference type="OrthoDB" id="2687078at2759"/>
<dbReference type="EMBL" id="KN836668">
    <property type="protein sequence ID" value="KIK31768.1"/>
    <property type="molecule type" value="Genomic_DNA"/>
</dbReference>
<protein>
    <submittedName>
        <fullName evidence="1">Uncharacterized protein</fullName>
    </submittedName>
</protein>
<dbReference type="AlphaFoldDB" id="A0A0D0AIB9"/>
<dbReference type="Proteomes" id="UP000054485">
    <property type="component" value="Unassembled WGS sequence"/>
</dbReference>
<accession>A0A0D0AIB9</accession>
<gene>
    <name evidence="1" type="ORF">CY34DRAFT_19590</name>
</gene>
<keyword evidence="2" id="KW-1185">Reference proteome</keyword>